<reference evidence="9" key="1">
    <citation type="journal article" date="2016" name="Nat. Commun.">
        <title>Genome analysis of three Pneumocystis species reveals adaptation mechanisms to life exclusively in mammalian hosts.</title>
        <authorList>
            <person name="Ma L."/>
            <person name="Chen Z."/>
            <person name="Huang D.W."/>
            <person name="Kutty G."/>
            <person name="Ishihara M."/>
            <person name="Wang H."/>
            <person name="Abouelleil A."/>
            <person name="Bishop L."/>
            <person name="Davey E."/>
            <person name="Deng R."/>
            <person name="Deng X."/>
            <person name="Fan L."/>
            <person name="Fantoni G."/>
            <person name="Fitzgerald M."/>
            <person name="Gogineni E."/>
            <person name="Goldberg J.M."/>
            <person name="Handley G."/>
            <person name="Hu X."/>
            <person name="Huber C."/>
            <person name="Jiao X."/>
            <person name="Jones K."/>
            <person name="Levin J.Z."/>
            <person name="Liu Y."/>
            <person name="Macdonald P."/>
            <person name="Melnikov A."/>
            <person name="Raley C."/>
            <person name="Sassi M."/>
            <person name="Sherman B.T."/>
            <person name="Song X."/>
            <person name="Sykes S."/>
            <person name="Tran B."/>
            <person name="Walsh L."/>
            <person name="Xia Y."/>
            <person name="Yang J."/>
            <person name="Young S."/>
            <person name="Zeng Q."/>
            <person name="Zheng X."/>
            <person name="Stephens R."/>
            <person name="Nusbaum C."/>
            <person name="Birren B.W."/>
            <person name="Azadi P."/>
            <person name="Lempicki R.A."/>
            <person name="Cuomo C.A."/>
            <person name="Kovacs J.A."/>
        </authorList>
    </citation>
    <scope>NUCLEOTIDE SEQUENCE [LARGE SCALE GENOMIC DNA]</scope>
    <source>
        <strain evidence="9">RU7</strain>
    </source>
</reference>
<sequence length="564" mass="65997">MIDTIHKRLLDETSEKTQTKKLKSDNDLKPISNGLTREEIIQKGRASILEKINKMKKAQCKKIHSDNQSSEITAHTIKSDIQRRIREHDLINKSTMKLRMQINEMDDDNEFQGKGGLSVGVHPSLLTDTSKTGSDKRNKIRPKFATTMANLRSAPPQPRPKKQMEILRNPPDDFMNKYMNIYYDPRMKTKTNYNIHRFRNQKALVFNEPGKYIEQANALKAQARLEELKKRIADNAKKVGLEEELDIDKALYKEPPPDIEWWDEGLVTNKSYNDLDIGLAKIDTPDSIISFYIQHPIPIPPPFEKNQPPPKALMLTERERQKLRRQRRAEDLRIKQDKQRLGLEEPEPPKVKLSNLMKVLTSEAIKDPTRIEAMVRRQVAERKEKHEKENSIRKLTPNQKRQKLEMKKAENASRGIYCNVFRIEYLSHGQHRFKINKNAEQHSLTGVTILHPKFNLVIVEGGSKGIKRFKDLMLRRIDWTNEPNLPTIVYNNQLIKQDEQTPVNYSKNKCELVWEGELRNRNFRTWKFRNCSDDKTVKDILEKGKAYEFWNMAKSIKEQDDFAS</sequence>
<dbReference type="eggNOG" id="KOG2769">
    <property type="taxonomic scope" value="Eukaryota"/>
</dbReference>
<dbReference type="RefSeq" id="XP_018230206.1">
    <property type="nucleotide sequence ID" value="XM_018373552.1"/>
</dbReference>
<organism evidence="8 9">
    <name type="scientific">Pneumocystis jirovecii (strain RU7)</name>
    <name type="common">Human pneumocystis pneumonia agent</name>
    <dbReference type="NCBI Taxonomy" id="1408657"/>
    <lineage>
        <taxon>Eukaryota</taxon>
        <taxon>Fungi</taxon>
        <taxon>Dikarya</taxon>
        <taxon>Ascomycota</taxon>
        <taxon>Taphrinomycotina</taxon>
        <taxon>Pneumocystomycetes</taxon>
        <taxon>Pneumocystaceae</taxon>
        <taxon>Pneumocystis</taxon>
    </lineage>
</organism>
<dbReference type="AlphaFoldDB" id="A0A0W4ZS59"/>
<evidence type="ECO:0000313" key="8">
    <source>
        <dbReference type="EMBL" id="KTW31216.1"/>
    </source>
</evidence>
<dbReference type="PANTHER" id="PTHR14212:SF0">
    <property type="entry name" value="U4_U6 SMALL NUCLEAR RIBONUCLEOPROTEIN PRP3"/>
    <property type="match status" value="1"/>
</dbReference>
<evidence type="ECO:0000256" key="3">
    <source>
        <dbReference type="ARBA" id="ARBA00023187"/>
    </source>
</evidence>
<dbReference type="InterPro" id="IPR010541">
    <property type="entry name" value="Prp3_C"/>
</dbReference>
<keyword evidence="2" id="KW-0507">mRNA processing</keyword>
<dbReference type="Pfam" id="PF06544">
    <property type="entry name" value="Prp3_C"/>
    <property type="match status" value="1"/>
</dbReference>
<feature type="domain" description="Small nuclear ribonucleoprotein Prp3 C-terminal" evidence="6">
    <location>
        <begin position="420"/>
        <end position="553"/>
    </location>
</feature>
<keyword evidence="4" id="KW-0539">Nucleus</keyword>
<protein>
    <submittedName>
        <fullName evidence="8">Uncharacterized protein</fullName>
    </submittedName>
</protein>
<dbReference type="GO" id="GO:0046540">
    <property type="term" value="C:U4/U6 x U5 tri-snRNP complex"/>
    <property type="evidence" value="ECO:0007669"/>
    <property type="project" value="EnsemblFungi"/>
</dbReference>
<dbReference type="VEuPathDB" id="FungiDB:T551_01289"/>
<proteinExistence type="predicted"/>
<keyword evidence="3" id="KW-0508">mRNA splicing</keyword>
<gene>
    <name evidence="8" type="ORF">T551_01289</name>
</gene>
<evidence type="ECO:0000256" key="5">
    <source>
        <dbReference type="SAM" id="MobiDB-lite"/>
    </source>
</evidence>
<dbReference type="InterPro" id="IPR013881">
    <property type="entry name" value="Pre-mRNA_splic_Prp3_dom"/>
</dbReference>
<dbReference type="InterPro" id="IPR027104">
    <property type="entry name" value="Prp3"/>
</dbReference>
<feature type="region of interest" description="Disordered" evidence="5">
    <location>
        <begin position="117"/>
        <end position="137"/>
    </location>
</feature>
<evidence type="ECO:0000259" key="6">
    <source>
        <dbReference type="Pfam" id="PF06544"/>
    </source>
</evidence>
<evidence type="ECO:0000256" key="2">
    <source>
        <dbReference type="ARBA" id="ARBA00022664"/>
    </source>
</evidence>
<comment type="caution">
    <text evidence="8">The sequence shown here is derived from an EMBL/GenBank/DDBJ whole genome shotgun (WGS) entry which is preliminary data.</text>
</comment>
<feature type="region of interest" description="Disordered" evidence="5">
    <location>
        <begin position="151"/>
        <end position="170"/>
    </location>
</feature>
<dbReference type="Proteomes" id="UP000053447">
    <property type="component" value="Unassembled WGS sequence"/>
</dbReference>
<name>A0A0W4ZS59_PNEJ7</name>
<dbReference type="EMBL" id="LFWA01000005">
    <property type="protein sequence ID" value="KTW31216.1"/>
    <property type="molecule type" value="Genomic_DNA"/>
</dbReference>
<feature type="domain" description="Pre-mRNA-splicing factor 3" evidence="7">
    <location>
        <begin position="180"/>
        <end position="396"/>
    </location>
</feature>
<dbReference type="PANTHER" id="PTHR14212">
    <property type="entry name" value="U4/U6-ASSOCIATED RNA SPLICING FACTOR-RELATED"/>
    <property type="match status" value="1"/>
</dbReference>
<dbReference type="GeneID" id="28939807"/>
<accession>A0A0W4ZS59</accession>
<feature type="region of interest" description="Disordered" evidence="5">
    <location>
        <begin position="324"/>
        <end position="346"/>
    </location>
</feature>
<evidence type="ECO:0000259" key="7">
    <source>
        <dbReference type="Pfam" id="PF08572"/>
    </source>
</evidence>
<comment type="subcellular location">
    <subcellularLocation>
        <location evidence="1">Nucleus</location>
    </subcellularLocation>
</comment>
<keyword evidence="9" id="KW-1185">Reference proteome</keyword>
<dbReference type="CDD" id="cd24162">
    <property type="entry name" value="Prp3_C"/>
    <property type="match status" value="1"/>
</dbReference>
<dbReference type="Pfam" id="PF08572">
    <property type="entry name" value="PRP3"/>
    <property type="match status" value="1"/>
</dbReference>
<evidence type="ECO:0000256" key="4">
    <source>
        <dbReference type="ARBA" id="ARBA00023242"/>
    </source>
</evidence>
<evidence type="ECO:0000256" key="1">
    <source>
        <dbReference type="ARBA" id="ARBA00004123"/>
    </source>
</evidence>
<dbReference type="GO" id="GO:0045292">
    <property type="term" value="P:mRNA cis splicing, via spliceosome"/>
    <property type="evidence" value="ECO:0007669"/>
    <property type="project" value="EnsemblFungi"/>
</dbReference>
<dbReference type="OrthoDB" id="10264544at2759"/>
<evidence type="ECO:0000313" key="9">
    <source>
        <dbReference type="Proteomes" id="UP000053447"/>
    </source>
</evidence>
<feature type="compositionally biased region" description="Basic and acidic residues" evidence="5">
    <location>
        <begin position="328"/>
        <end position="346"/>
    </location>
</feature>
<dbReference type="STRING" id="1408657.A0A0W4ZS59"/>